<gene>
    <name evidence="3" type="ORF">SAMN04488513_10498</name>
</gene>
<accession>A0A1M6IS03</accession>
<keyword evidence="1" id="KW-1133">Transmembrane helix</keyword>
<evidence type="ECO:0000256" key="1">
    <source>
        <dbReference type="SAM" id="Phobius"/>
    </source>
</evidence>
<feature type="transmembrane region" description="Helical" evidence="1">
    <location>
        <begin position="52"/>
        <end position="76"/>
    </location>
</feature>
<dbReference type="AlphaFoldDB" id="A0A1M6IS03"/>
<feature type="transmembrane region" description="Helical" evidence="1">
    <location>
        <begin position="12"/>
        <end position="32"/>
    </location>
</feature>
<feature type="domain" description="Guanylate cyclase" evidence="2">
    <location>
        <begin position="183"/>
        <end position="312"/>
    </location>
</feature>
<reference evidence="4" key="1">
    <citation type="submission" date="2016-11" db="EMBL/GenBank/DDBJ databases">
        <authorList>
            <person name="Varghese N."/>
            <person name="Submissions S."/>
        </authorList>
    </citation>
    <scope>NUCLEOTIDE SEQUENCE [LARGE SCALE GENOMIC DNA]</scope>
    <source>
        <strain evidence="4">DSM 19858</strain>
    </source>
</reference>
<dbReference type="Proteomes" id="UP000184543">
    <property type="component" value="Unassembled WGS sequence"/>
</dbReference>
<protein>
    <submittedName>
        <fullName evidence="3">Adenylate cyclase</fullName>
    </submittedName>
</protein>
<sequence>MLSPRSKRNLHRIIPYGVIWLLVGWILLFVQEAATLNQNLNPTSAITLTPEVFVFASIAVTLVGLSVGTVEVLWLGHLFKRRSFTQKILYKVAFYTFFLLLIMIVIYPMAAGLELDLSPLHPEVLKKLSNFFVSIDFASTCISLAFSLFLSLFYSEISENLGHAVLMNFFTGKYHRPTEEERIFLFSDMKSSTSIAERLGHIRYFELLREYYSDFSDAIISHSGEIYQYVGDEIIISWKYPDGIGKGHCIGCFLAMKEDLKKRADWYTENFGVAPTFKAAMHIGKVTTGEIGALKKEIIFTGDVLNTTARIQGLCNSFATDLLLSGDLVKRLPPMAHIGFKAVGRHRLKGKEEGMELFMPIYK</sequence>
<dbReference type="PANTHER" id="PTHR43081">
    <property type="entry name" value="ADENYLATE CYCLASE, TERMINAL-DIFFERENTIATION SPECIFIC-RELATED"/>
    <property type="match status" value="1"/>
</dbReference>
<dbReference type="InterPro" id="IPR029787">
    <property type="entry name" value="Nucleotide_cyclase"/>
</dbReference>
<dbReference type="RefSeq" id="WP_072994136.1">
    <property type="nucleotide sequence ID" value="NZ_FQYU01000004.1"/>
</dbReference>
<name>A0A1M6IS03_9FLAO</name>
<dbReference type="Pfam" id="PF00211">
    <property type="entry name" value="Guanylate_cyc"/>
    <property type="match status" value="1"/>
</dbReference>
<evidence type="ECO:0000259" key="2">
    <source>
        <dbReference type="PROSITE" id="PS50125"/>
    </source>
</evidence>
<keyword evidence="4" id="KW-1185">Reference proteome</keyword>
<dbReference type="GO" id="GO:0004016">
    <property type="term" value="F:adenylate cyclase activity"/>
    <property type="evidence" value="ECO:0007669"/>
    <property type="project" value="UniProtKB-ARBA"/>
</dbReference>
<dbReference type="CDD" id="cd07302">
    <property type="entry name" value="CHD"/>
    <property type="match status" value="1"/>
</dbReference>
<dbReference type="Gene3D" id="3.30.70.1230">
    <property type="entry name" value="Nucleotide cyclase"/>
    <property type="match status" value="1"/>
</dbReference>
<feature type="transmembrane region" description="Helical" evidence="1">
    <location>
        <begin position="131"/>
        <end position="154"/>
    </location>
</feature>
<keyword evidence="1" id="KW-0812">Transmembrane</keyword>
<proteinExistence type="predicted"/>
<keyword evidence="1" id="KW-0472">Membrane</keyword>
<dbReference type="SUPFAM" id="SSF55073">
    <property type="entry name" value="Nucleotide cyclase"/>
    <property type="match status" value="1"/>
</dbReference>
<evidence type="ECO:0000313" key="3">
    <source>
        <dbReference type="EMBL" id="SHJ37246.1"/>
    </source>
</evidence>
<dbReference type="GO" id="GO:0009190">
    <property type="term" value="P:cyclic nucleotide biosynthetic process"/>
    <property type="evidence" value="ECO:0007669"/>
    <property type="project" value="InterPro"/>
</dbReference>
<organism evidence="3 4">
    <name type="scientific">Pseudozobellia thermophila</name>
    <dbReference type="NCBI Taxonomy" id="192903"/>
    <lineage>
        <taxon>Bacteria</taxon>
        <taxon>Pseudomonadati</taxon>
        <taxon>Bacteroidota</taxon>
        <taxon>Flavobacteriia</taxon>
        <taxon>Flavobacteriales</taxon>
        <taxon>Flavobacteriaceae</taxon>
        <taxon>Pseudozobellia</taxon>
    </lineage>
</organism>
<dbReference type="InterPro" id="IPR050697">
    <property type="entry name" value="Adenylyl/Guanylyl_Cyclase_3/4"/>
</dbReference>
<dbReference type="PANTHER" id="PTHR43081:SF1">
    <property type="entry name" value="ADENYLATE CYCLASE, TERMINAL-DIFFERENTIATION SPECIFIC"/>
    <property type="match status" value="1"/>
</dbReference>
<dbReference type="OrthoDB" id="9768499at2"/>
<dbReference type="InterPro" id="IPR001054">
    <property type="entry name" value="A/G_cyclase"/>
</dbReference>
<dbReference type="EMBL" id="FQYU01000004">
    <property type="protein sequence ID" value="SHJ37246.1"/>
    <property type="molecule type" value="Genomic_DNA"/>
</dbReference>
<feature type="transmembrane region" description="Helical" evidence="1">
    <location>
        <begin position="88"/>
        <end position="111"/>
    </location>
</feature>
<dbReference type="PROSITE" id="PS50125">
    <property type="entry name" value="GUANYLATE_CYCLASE_2"/>
    <property type="match status" value="1"/>
</dbReference>
<dbReference type="STRING" id="192903.SAMN04488513_10498"/>
<evidence type="ECO:0000313" key="4">
    <source>
        <dbReference type="Proteomes" id="UP000184543"/>
    </source>
</evidence>
<dbReference type="GO" id="GO:0035556">
    <property type="term" value="P:intracellular signal transduction"/>
    <property type="evidence" value="ECO:0007669"/>
    <property type="project" value="InterPro"/>
</dbReference>